<name>A0A368FGF8_ANCCA</name>
<gene>
    <name evidence="2" type="ORF">ANCCAN_22897</name>
</gene>
<evidence type="ECO:0000313" key="2">
    <source>
        <dbReference type="EMBL" id="RCN31321.1"/>
    </source>
</evidence>
<feature type="region of interest" description="Disordered" evidence="1">
    <location>
        <begin position="1"/>
        <end position="60"/>
    </location>
</feature>
<dbReference type="EMBL" id="JOJR01001330">
    <property type="protein sequence ID" value="RCN31321.1"/>
    <property type="molecule type" value="Genomic_DNA"/>
</dbReference>
<dbReference type="AlphaFoldDB" id="A0A368FGF8"/>
<comment type="caution">
    <text evidence="2">The sequence shown here is derived from an EMBL/GenBank/DDBJ whole genome shotgun (WGS) entry which is preliminary data.</text>
</comment>
<reference evidence="2 3" key="1">
    <citation type="submission" date="2014-10" db="EMBL/GenBank/DDBJ databases">
        <title>Draft genome of the hookworm Ancylostoma caninum.</title>
        <authorList>
            <person name="Mitreva M."/>
        </authorList>
    </citation>
    <scope>NUCLEOTIDE SEQUENCE [LARGE SCALE GENOMIC DNA]</scope>
    <source>
        <strain evidence="2 3">Baltimore</strain>
    </source>
</reference>
<keyword evidence="3" id="KW-1185">Reference proteome</keyword>
<accession>A0A368FGF8</accession>
<proteinExistence type="predicted"/>
<feature type="compositionally biased region" description="Low complexity" evidence="1">
    <location>
        <begin position="96"/>
        <end position="113"/>
    </location>
</feature>
<feature type="region of interest" description="Disordered" evidence="1">
    <location>
        <begin position="96"/>
        <end position="187"/>
    </location>
</feature>
<feature type="compositionally biased region" description="Low complexity" evidence="1">
    <location>
        <begin position="135"/>
        <end position="159"/>
    </location>
</feature>
<organism evidence="2 3">
    <name type="scientific">Ancylostoma caninum</name>
    <name type="common">Dog hookworm</name>
    <dbReference type="NCBI Taxonomy" id="29170"/>
    <lineage>
        <taxon>Eukaryota</taxon>
        <taxon>Metazoa</taxon>
        <taxon>Ecdysozoa</taxon>
        <taxon>Nematoda</taxon>
        <taxon>Chromadorea</taxon>
        <taxon>Rhabditida</taxon>
        <taxon>Rhabditina</taxon>
        <taxon>Rhabditomorpha</taxon>
        <taxon>Strongyloidea</taxon>
        <taxon>Ancylostomatidae</taxon>
        <taxon>Ancylostomatinae</taxon>
        <taxon>Ancylostoma</taxon>
    </lineage>
</organism>
<feature type="compositionally biased region" description="Polar residues" evidence="1">
    <location>
        <begin position="114"/>
        <end position="127"/>
    </location>
</feature>
<evidence type="ECO:0000313" key="3">
    <source>
        <dbReference type="Proteomes" id="UP000252519"/>
    </source>
</evidence>
<sequence>MSESADLIAGTATATADLPPDQPVPADTARSDAQASDTLLKEDPDAPGTQRFLPSRKRHLEPDDPFVALLSAFPDANMDAPALQSLVLTETVTATSHATSSSSSRTAVQSSNTPSASEALNPAPSTSRHQERRTSSSFTTFRSAASPSSPRAVEAAADAPRPPAKRERRASPPRSGILPHPAHLPQLDRTPENYWNHLMRHHPWALHINPISELPELSPDTSPVPYHRPSTGTWVQICQIALPPTIPWNTIAPESTTHHGSDAHGARRRFP</sequence>
<evidence type="ECO:0000256" key="1">
    <source>
        <dbReference type="SAM" id="MobiDB-lite"/>
    </source>
</evidence>
<protein>
    <submittedName>
        <fullName evidence="2">Uncharacterized protein</fullName>
    </submittedName>
</protein>
<dbReference type="Proteomes" id="UP000252519">
    <property type="component" value="Unassembled WGS sequence"/>
</dbReference>